<protein>
    <submittedName>
        <fullName evidence="6">TetR/AcrR family transcriptional regulator</fullName>
    </submittedName>
</protein>
<evidence type="ECO:0000256" key="2">
    <source>
        <dbReference type="ARBA" id="ARBA00023125"/>
    </source>
</evidence>
<dbReference type="GO" id="GO:0000976">
    <property type="term" value="F:transcription cis-regulatory region binding"/>
    <property type="evidence" value="ECO:0007669"/>
    <property type="project" value="TreeGrafter"/>
</dbReference>
<name>A0A4V1RJ11_9HYPH</name>
<dbReference type="Gene3D" id="1.10.357.10">
    <property type="entry name" value="Tetracycline Repressor, domain 2"/>
    <property type="match status" value="1"/>
</dbReference>
<evidence type="ECO:0000256" key="3">
    <source>
        <dbReference type="ARBA" id="ARBA00023163"/>
    </source>
</evidence>
<reference evidence="6 7" key="1">
    <citation type="submission" date="2018-09" db="EMBL/GenBank/DDBJ databases">
        <authorList>
            <person name="Grouzdev D.S."/>
            <person name="Krutkina M.S."/>
        </authorList>
    </citation>
    <scope>NUCLEOTIDE SEQUENCE [LARGE SCALE GENOMIC DNA]</scope>
    <source>
        <strain evidence="6 7">RmlP001</strain>
    </source>
</reference>
<accession>A0A4V1RJ11</accession>
<dbReference type="PROSITE" id="PS50977">
    <property type="entry name" value="HTH_TETR_2"/>
    <property type="match status" value="1"/>
</dbReference>
<keyword evidence="3" id="KW-0804">Transcription</keyword>
<dbReference type="PANTHER" id="PTHR30055">
    <property type="entry name" value="HTH-TYPE TRANSCRIPTIONAL REGULATOR RUTR"/>
    <property type="match status" value="1"/>
</dbReference>
<comment type="caution">
    <text evidence="6">The sequence shown here is derived from an EMBL/GenBank/DDBJ whole genome shotgun (WGS) entry which is preliminary data.</text>
</comment>
<dbReference type="InterPro" id="IPR001647">
    <property type="entry name" value="HTH_TetR"/>
</dbReference>
<dbReference type="PROSITE" id="PS01081">
    <property type="entry name" value="HTH_TETR_1"/>
    <property type="match status" value="1"/>
</dbReference>
<dbReference type="PRINTS" id="PR00455">
    <property type="entry name" value="HTHTETR"/>
</dbReference>
<evidence type="ECO:0000259" key="5">
    <source>
        <dbReference type="PROSITE" id="PS50977"/>
    </source>
</evidence>
<feature type="domain" description="HTH tetR-type" evidence="5">
    <location>
        <begin position="32"/>
        <end position="92"/>
    </location>
</feature>
<evidence type="ECO:0000313" key="6">
    <source>
        <dbReference type="EMBL" id="RYB06577.1"/>
    </source>
</evidence>
<dbReference type="PANTHER" id="PTHR30055:SF234">
    <property type="entry name" value="HTH-TYPE TRANSCRIPTIONAL REGULATOR BETI"/>
    <property type="match status" value="1"/>
</dbReference>
<dbReference type="Proteomes" id="UP000289411">
    <property type="component" value="Unassembled WGS sequence"/>
</dbReference>
<evidence type="ECO:0000313" key="7">
    <source>
        <dbReference type="Proteomes" id="UP000289411"/>
    </source>
</evidence>
<dbReference type="AlphaFoldDB" id="A0A4V1RJ11"/>
<dbReference type="InterPro" id="IPR050109">
    <property type="entry name" value="HTH-type_TetR-like_transc_reg"/>
</dbReference>
<sequence length="236" mass="26027">MTRSEHTYRLVCISGGAVSALNERRRQAERSSETRALLVHATVSLLQSEGFAGTTTARIARRAGVTTGALHHHFSGKDDLMIAVLDASTARVRSLLERGPTGAGAGFDARHLVDHLWQAYGDEAYWAVWEIIIGTRASEALHERVVEHRRNTVRSVVHPWIEQFVPSDRGRPDAIALFEFMLIAIRGLSLERFLHDDAAYFERHLGLLAEMIDARLSGLVDGCGRAAPLDPGANED</sequence>
<dbReference type="OrthoDB" id="9805134at2"/>
<feature type="DNA-binding region" description="H-T-H motif" evidence="4">
    <location>
        <begin position="55"/>
        <end position="74"/>
    </location>
</feature>
<evidence type="ECO:0000256" key="4">
    <source>
        <dbReference type="PROSITE-ProRule" id="PRU00335"/>
    </source>
</evidence>
<keyword evidence="7" id="KW-1185">Reference proteome</keyword>
<keyword evidence="2 4" id="KW-0238">DNA-binding</keyword>
<evidence type="ECO:0000256" key="1">
    <source>
        <dbReference type="ARBA" id="ARBA00023015"/>
    </source>
</evidence>
<dbReference type="EMBL" id="QYBC01000003">
    <property type="protein sequence ID" value="RYB06577.1"/>
    <property type="molecule type" value="Genomic_DNA"/>
</dbReference>
<dbReference type="SUPFAM" id="SSF46689">
    <property type="entry name" value="Homeodomain-like"/>
    <property type="match status" value="1"/>
</dbReference>
<keyword evidence="1" id="KW-0805">Transcription regulation</keyword>
<dbReference type="Pfam" id="PF00440">
    <property type="entry name" value="TetR_N"/>
    <property type="match status" value="1"/>
</dbReference>
<proteinExistence type="predicted"/>
<dbReference type="GO" id="GO:0003700">
    <property type="term" value="F:DNA-binding transcription factor activity"/>
    <property type="evidence" value="ECO:0007669"/>
    <property type="project" value="TreeGrafter"/>
</dbReference>
<dbReference type="InterPro" id="IPR009057">
    <property type="entry name" value="Homeodomain-like_sf"/>
</dbReference>
<reference evidence="6 7" key="2">
    <citation type="submission" date="2019-02" db="EMBL/GenBank/DDBJ databases">
        <title>'Lichenibacterium ramalinii' gen. nov. sp. nov., 'Lichenibacterium minor' gen. nov. sp. nov.</title>
        <authorList>
            <person name="Pankratov T."/>
        </authorList>
    </citation>
    <scope>NUCLEOTIDE SEQUENCE [LARGE SCALE GENOMIC DNA]</scope>
    <source>
        <strain evidence="6 7">RmlP001</strain>
    </source>
</reference>
<organism evidence="6 7">
    <name type="scientific">Lichenibacterium ramalinae</name>
    <dbReference type="NCBI Taxonomy" id="2316527"/>
    <lineage>
        <taxon>Bacteria</taxon>
        <taxon>Pseudomonadati</taxon>
        <taxon>Pseudomonadota</taxon>
        <taxon>Alphaproteobacteria</taxon>
        <taxon>Hyphomicrobiales</taxon>
        <taxon>Lichenihabitantaceae</taxon>
        <taxon>Lichenibacterium</taxon>
    </lineage>
</organism>
<dbReference type="InterPro" id="IPR023772">
    <property type="entry name" value="DNA-bd_HTH_TetR-type_CS"/>
</dbReference>
<gene>
    <name evidence="6" type="ORF">D3272_04375</name>
</gene>